<reference evidence="1 2" key="1">
    <citation type="submission" date="2016-05" db="EMBL/GenBank/DDBJ databases">
        <authorList>
            <person name="Lavstsen T."/>
            <person name="Jespersen J.S."/>
        </authorList>
    </citation>
    <scope>NUCLEOTIDE SEQUENCE [LARGE SCALE GENOMIC DNA]</scope>
    <source>
        <strain evidence="1 2">KCJ1736</strain>
    </source>
</reference>
<evidence type="ECO:0008006" key="3">
    <source>
        <dbReference type="Google" id="ProtNLM"/>
    </source>
</evidence>
<dbReference type="InterPro" id="IPR018988">
    <property type="entry name" value="DUF2000"/>
</dbReference>
<gene>
    <name evidence="1" type="ORF">A7J57_04025</name>
</gene>
<dbReference type="AlphaFoldDB" id="A0A176X8I1"/>
<dbReference type="SUPFAM" id="SSF102462">
    <property type="entry name" value="Peptidyl-tRNA hydrolase II"/>
    <property type="match status" value="1"/>
</dbReference>
<proteinExistence type="predicted"/>
<organism evidence="1 2">
    <name type="scientific">Agrobacterium tumefaciens</name>
    <dbReference type="NCBI Taxonomy" id="358"/>
    <lineage>
        <taxon>Bacteria</taxon>
        <taxon>Pseudomonadati</taxon>
        <taxon>Pseudomonadota</taxon>
        <taxon>Alphaproteobacteria</taxon>
        <taxon>Hyphomicrobiales</taxon>
        <taxon>Rhizobiaceae</taxon>
        <taxon>Rhizobium/Agrobacterium group</taxon>
        <taxon>Agrobacterium</taxon>
        <taxon>Agrobacterium tumefaciens complex</taxon>
    </lineage>
</organism>
<sequence>MFDTKIAIILRDDLAVWQKLNVTAFLMSGIVGQTREIIGEPYLDGAGNVYNPLSIQPIVIMATDQEMLRKIHQRSLERDVTTSLYIEEMFSTGHDAANRQVFSEFSPDNAKVVGLALRADKKIVDKITKGAKLHA</sequence>
<evidence type="ECO:0000313" key="2">
    <source>
        <dbReference type="Proteomes" id="UP000077098"/>
    </source>
</evidence>
<protein>
    <recommendedName>
        <fullName evidence="3">DUF2000 family protein</fullName>
    </recommendedName>
</protein>
<dbReference type="Gene3D" id="3.40.1490.10">
    <property type="entry name" value="Bit1"/>
    <property type="match status" value="1"/>
</dbReference>
<dbReference type="EMBL" id="LXPS01000022">
    <property type="protein sequence ID" value="OAE43450.1"/>
    <property type="molecule type" value="Genomic_DNA"/>
</dbReference>
<name>A0A176X8I1_AGRTU</name>
<evidence type="ECO:0000313" key="1">
    <source>
        <dbReference type="EMBL" id="OAE43450.1"/>
    </source>
</evidence>
<dbReference type="Proteomes" id="UP000077098">
    <property type="component" value="Unassembled WGS sequence"/>
</dbReference>
<comment type="caution">
    <text evidence="1">The sequence shown here is derived from an EMBL/GenBank/DDBJ whole genome shotgun (WGS) entry which is preliminary data.</text>
</comment>
<dbReference type="InterPro" id="IPR023476">
    <property type="entry name" value="Pep_tRNA_hydro_II_dom_sf"/>
</dbReference>
<accession>A0A176X8I1</accession>
<dbReference type="RefSeq" id="WP_063949472.1">
    <property type="nucleotide sequence ID" value="NZ_LXPS01000022.1"/>
</dbReference>
<dbReference type="Pfam" id="PF09391">
    <property type="entry name" value="DUF2000"/>
    <property type="match status" value="1"/>
</dbReference>